<gene>
    <name evidence="1" type="ORF">ACFS29_16510</name>
</gene>
<accession>A0ABW5ZZY5</accession>
<sequence>MSDDSYIRFGELLYKKYILPKHLNIASRQVTYWKSKKILPYFDNQKHGRMNIPQAIWMGIIKELSDIGINSDRLAQLSKDVWYQPKVEKYADDVIKKNLKAKRSGLSTTAKAVLENQLSDDMIMNTLREELNPFTDMIKSCLMNGKQPHSMIYVPNKGEHHFLSNNNEVLIKLNSLYSNDTIISIPIFNRLSKVVSFDLNSTEKDLKYLSDIENQIRDIVIFKRPKIVEIAFDDNHIKPRIITEKHVKQDEIADFFLNNKLPLGTKLLIDVRSQDNYKLTLITK</sequence>
<protein>
    <submittedName>
        <fullName evidence="1">Uncharacterized protein</fullName>
    </submittedName>
</protein>
<dbReference type="EMBL" id="JBHUOS010000014">
    <property type="protein sequence ID" value="MFD2917258.1"/>
    <property type="molecule type" value="Genomic_DNA"/>
</dbReference>
<comment type="caution">
    <text evidence="1">The sequence shown here is derived from an EMBL/GenBank/DDBJ whole genome shotgun (WGS) entry which is preliminary data.</text>
</comment>
<dbReference type="RefSeq" id="WP_194509043.1">
    <property type="nucleotide sequence ID" value="NZ_JADILU010000006.1"/>
</dbReference>
<evidence type="ECO:0000313" key="1">
    <source>
        <dbReference type="EMBL" id="MFD2917258.1"/>
    </source>
</evidence>
<evidence type="ECO:0000313" key="2">
    <source>
        <dbReference type="Proteomes" id="UP001597548"/>
    </source>
</evidence>
<proteinExistence type="predicted"/>
<organism evidence="1 2">
    <name type="scientific">Psychroserpens luteus</name>
    <dbReference type="NCBI Taxonomy" id="1434066"/>
    <lineage>
        <taxon>Bacteria</taxon>
        <taxon>Pseudomonadati</taxon>
        <taxon>Bacteroidota</taxon>
        <taxon>Flavobacteriia</taxon>
        <taxon>Flavobacteriales</taxon>
        <taxon>Flavobacteriaceae</taxon>
        <taxon>Psychroserpens</taxon>
    </lineage>
</organism>
<dbReference type="Proteomes" id="UP001597548">
    <property type="component" value="Unassembled WGS sequence"/>
</dbReference>
<name>A0ABW5ZZY5_9FLAO</name>
<reference evidence="2" key="1">
    <citation type="journal article" date="2019" name="Int. J. Syst. Evol. Microbiol.">
        <title>The Global Catalogue of Microorganisms (GCM) 10K type strain sequencing project: providing services to taxonomists for standard genome sequencing and annotation.</title>
        <authorList>
            <consortium name="The Broad Institute Genomics Platform"/>
            <consortium name="The Broad Institute Genome Sequencing Center for Infectious Disease"/>
            <person name="Wu L."/>
            <person name="Ma J."/>
        </authorList>
    </citation>
    <scope>NUCLEOTIDE SEQUENCE [LARGE SCALE GENOMIC DNA]</scope>
    <source>
        <strain evidence="2">KCTC 32514</strain>
    </source>
</reference>
<keyword evidence="2" id="KW-1185">Reference proteome</keyword>